<reference evidence="1 2" key="2">
    <citation type="journal article" date="2014" name="Genome Announc.">
        <title>Complete Genome Sequence of Coprothermobacter proteolyticus DSM 5265.</title>
        <authorList>
            <person name="Alexiev A."/>
            <person name="Coil D.A."/>
            <person name="Badger J.H."/>
            <person name="Enticknap J."/>
            <person name="Ward N."/>
            <person name="Robb F.T."/>
            <person name="Eisen J.A."/>
        </authorList>
    </citation>
    <scope>NUCLEOTIDE SEQUENCE [LARGE SCALE GENOMIC DNA]</scope>
    <source>
        <strain evidence="2">ATCC 35245 / DSM 5265 / OCM 4 / BT</strain>
    </source>
</reference>
<reference evidence="2" key="1">
    <citation type="submission" date="2008-08" db="EMBL/GenBank/DDBJ databases">
        <title>The complete genome sequence of Coprothermobacter proteolyticus strain ATCC 5245 / DSM 5265 / BT.</title>
        <authorList>
            <person name="Dodson R.J."/>
            <person name="Durkin A.S."/>
            <person name="Wu M."/>
            <person name="Eisen J."/>
            <person name="Sutton G."/>
        </authorList>
    </citation>
    <scope>NUCLEOTIDE SEQUENCE [LARGE SCALE GENOMIC DNA]</scope>
    <source>
        <strain evidence="2">ATCC 35245 / DSM 5265 / OCM 4 / BT</strain>
    </source>
</reference>
<evidence type="ECO:0000313" key="1">
    <source>
        <dbReference type="EMBL" id="ACI17532.1"/>
    </source>
</evidence>
<dbReference type="AlphaFoldDB" id="B5Y6T9"/>
<evidence type="ECO:0000313" key="2">
    <source>
        <dbReference type="Proteomes" id="UP000001732"/>
    </source>
</evidence>
<sequence>MHRSVLPSRKAKVQRSEGEAVLRWKLVVPDVNPPMYHRAPENVLPLV</sequence>
<protein>
    <submittedName>
        <fullName evidence="1">Uncharacterized protein</fullName>
    </submittedName>
</protein>
<proteinExistence type="predicted"/>
<organism evidence="1 2">
    <name type="scientific">Coprothermobacter proteolyticus (strain ATCC 35245 / DSM 5265 / OCM 4 / BT)</name>
    <dbReference type="NCBI Taxonomy" id="309798"/>
    <lineage>
        <taxon>Bacteria</taxon>
        <taxon>Pseudomonadati</taxon>
        <taxon>Coprothermobacterota</taxon>
        <taxon>Coprothermobacteria</taxon>
        <taxon>Coprothermobacterales</taxon>
        <taxon>Coprothermobacteraceae</taxon>
        <taxon>Coprothermobacter</taxon>
    </lineage>
</organism>
<accession>B5Y6T9</accession>
<name>B5Y6T9_COPPD</name>
<gene>
    <name evidence="1" type="ordered locus">COPRO5265_0116</name>
</gene>
<dbReference type="Proteomes" id="UP000001732">
    <property type="component" value="Chromosome"/>
</dbReference>
<keyword evidence="2" id="KW-1185">Reference proteome</keyword>
<dbReference type="EMBL" id="CP001145">
    <property type="protein sequence ID" value="ACI17532.1"/>
    <property type="molecule type" value="Genomic_DNA"/>
</dbReference>